<dbReference type="NCBIfam" id="TIGR00543">
    <property type="entry name" value="isochor_syn"/>
    <property type="match status" value="1"/>
</dbReference>
<dbReference type="InterPro" id="IPR004561">
    <property type="entry name" value="IsoChor_synthase"/>
</dbReference>
<dbReference type="EC" id="5.4.4.2" evidence="3"/>
<dbReference type="EMBL" id="CP001778">
    <property type="protein sequence ID" value="ADD44160.1"/>
    <property type="molecule type" value="Genomic_DNA"/>
</dbReference>
<dbReference type="GO" id="GO:0008909">
    <property type="term" value="F:isochorismate synthase activity"/>
    <property type="evidence" value="ECO:0007669"/>
    <property type="project" value="UniProtKB-EC"/>
</dbReference>
<dbReference type="PANTHER" id="PTHR42839">
    <property type="entry name" value="ISOCHORISMATE SYNTHASE ENTC"/>
    <property type="match status" value="1"/>
</dbReference>
<gene>
    <name evidence="7" type="ordered locus">Snas_4515</name>
</gene>
<evidence type="ECO:0000313" key="7">
    <source>
        <dbReference type="EMBL" id="ADD44160.1"/>
    </source>
</evidence>
<organism evidence="7 8">
    <name type="scientific">Stackebrandtia nassauensis (strain DSM 44728 / CIP 108903 / NRRL B-16338 / NBRC 102104 / LLR-40K-21)</name>
    <dbReference type="NCBI Taxonomy" id="446470"/>
    <lineage>
        <taxon>Bacteria</taxon>
        <taxon>Bacillati</taxon>
        <taxon>Actinomycetota</taxon>
        <taxon>Actinomycetes</taxon>
        <taxon>Glycomycetales</taxon>
        <taxon>Glycomycetaceae</taxon>
        <taxon>Stackebrandtia</taxon>
    </lineage>
</organism>
<keyword evidence="8" id="KW-1185">Reference proteome</keyword>
<dbReference type="PANTHER" id="PTHR42839:SF2">
    <property type="entry name" value="ISOCHORISMATE SYNTHASE ENTC"/>
    <property type="match status" value="1"/>
</dbReference>
<evidence type="ECO:0000256" key="4">
    <source>
        <dbReference type="ARBA" id="ARBA00023235"/>
    </source>
</evidence>
<dbReference type="GO" id="GO:0009697">
    <property type="term" value="P:salicylic acid biosynthetic process"/>
    <property type="evidence" value="ECO:0007669"/>
    <property type="project" value="TreeGrafter"/>
</dbReference>
<sequence length="401" mass="42288">MSTVAPRFADTPLSPLWSVHMHLVDEYRPGSSFFFDTGSRSLLTHGSAIVLPGRGGLAPARADTVLRALGGDQLLVGAVPFSDTEPAQLLVPDVYRWGPGLAGAEAAPTHSHDTPALCEPPPQHYRDAVATALADIDATELSKVVLARSLRIGLDAPVDIPAVLRQLRHRQRRGYVFACPLPEQRDLVGGSPELLVSRNGDVVTAHPLAGSRPRSGDPRVDTARGAELLASEKDRREHAVVVDAIARSLDPYCAELSAPSTPEIVSTGHMLHLGTRVTGRLRDPLPSALSLAAALHPTPAVCGTPTATAREAIARLEGFDRGFYSGMVGWCDSAGNGEWAVTIRCAEIGARDVRLFAGAGIVAGSDPAAELAETEAKLQTMLSALGHTGKVVDERAVHAMA</sequence>
<dbReference type="STRING" id="446470.Snas_4515"/>
<evidence type="ECO:0000256" key="1">
    <source>
        <dbReference type="ARBA" id="ARBA00000799"/>
    </source>
</evidence>
<dbReference type="InterPro" id="IPR015890">
    <property type="entry name" value="Chorismate_C"/>
</dbReference>
<dbReference type="Gene3D" id="3.60.120.10">
    <property type="entry name" value="Anthranilate synthase"/>
    <property type="match status" value="1"/>
</dbReference>
<evidence type="ECO:0000259" key="6">
    <source>
        <dbReference type="Pfam" id="PF00425"/>
    </source>
</evidence>
<evidence type="ECO:0000256" key="2">
    <source>
        <dbReference type="ARBA" id="ARBA00005297"/>
    </source>
</evidence>
<dbReference type="PRINTS" id="PR00095">
    <property type="entry name" value="ANTSNTHASEI"/>
</dbReference>
<proteinExistence type="inferred from homology"/>
<evidence type="ECO:0000256" key="5">
    <source>
        <dbReference type="ARBA" id="ARBA00041564"/>
    </source>
</evidence>
<dbReference type="InterPro" id="IPR019999">
    <property type="entry name" value="Anth_synth_I-like"/>
</dbReference>
<comment type="similarity">
    <text evidence="2">Belongs to the isochorismate synthase family.</text>
</comment>
<feature type="domain" description="Chorismate-utilising enzyme C-terminal" evidence="6">
    <location>
        <begin position="123"/>
        <end position="377"/>
    </location>
</feature>
<name>D3Q5B1_STANL</name>
<dbReference type="Pfam" id="PF00425">
    <property type="entry name" value="Chorismate_bind"/>
    <property type="match status" value="1"/>
</dbReference>
<evidence type="ECO:0000256" key="3">
    <source>
        <dbReference type="ARBA" id="ARBA00012824"/>
    </source>
</evidence>
<dbReference type="HOGENOM" id="CLU_006493_8_6_11"/>
<dbReference type="eggNOG" id="COG1169">
    <property type="taxonomic scope" value="Bacteria"/>
</dbReference>
<dbReference type="SUPFAM" id="SSF56322">
    <property type="entry name" value="ADC synthase"/>
    <property type="match status" value="1"/>
</dbReference>
<dbReference type="AlphaFoldDB" id="D3Q5B1"/>
<comment type="catalytic activity">
    <reaction evidence="1">
        <text>chorismate = isochorismate</text>
        <dbReference type="Rhea" id="RHEA:18985"/>
        <dbReference type="ChEBI" id="CHEBI:29748"/>
        <dbReference type="ChEBI" id="CHEBI:29780"/>
        <dbReference type="EC" id="5.4.4.2"/>
    </reaction>
</comment>
<keyword evidence="4" id="KW-0413">Isomerase</keyword>
<dbReference type="InterPro" id="IPR005801">
    <property type="entry name" value="ADC_synthase"/>
</dbReference>
<protein>
    <recommendedName>
        <fullName evidence="3">isochorismate synthase</fullName>
        <ecNumber evidence="3">5.4.4.2</ecNumber>
    </recommendedName>
    <alternativeName>
        <fullName evidence="5">Isochorismate mutase</fullName>
    </alternativeName>
</protein>
<dbReference type="KEGG" id="sna:Snas_4515"/>
<dbReference type="OrthoDB" id="9806579at2"/>
<accession>D3Q5B1</accession>
<reference evidence="7 8" key="1">
    <citation type="journal article" date="2009" name="Stand. Genomic Sci.">
        <title>Complete genome sequence of Stackebrandtia nassauensis type strain (LLR-40K-21).</title>
        <authorList>
            <person name="Munk C."/>
            <person name="Lapidus A."/>
            <person name="Copeland A."/>
            <person name="Jando M."/>
            <person name="Mayilraj S."/>
            <person name="Glavina Del Rio T."/>
            <person name="Nolan M."/>
            <person name="Chen F."/>
            <person name="Lucas S."/>
            <person name="Tice H."/>
            <person name="Cheng J.F."/>
            <person name="Han C."/>
            <person name="Detter J.C."/>
            <person name="Bruce D."/>
            <person name="Goodwin L."/>
            <person name="Chain P."/>
            <person name="Pitluck S."/>
            <person name="Goker M."/>
            <person name="Ovchinikova G."/>
            <person name="Pati A."/>
            <person name="Ivanova N."/>
            <person name="Mavromatis K."/>
            <person name="Chen A."/>
            <person name="Palaniappan K."/>
            <person name="Land M."/>
            <person name="Hauser L."/>
            <person name="Chang Y.J."/>
            <person name="Jeffries C.D."/>
            <person name="Bristow J."/>
            <person name="Eisen J.A."/>
            <person name="Markowitz V."/>
            <person name="Hugenholtz P."/>
            <person name="Kyrpides N.C."/>
            <person name="Klenk H.P."/>
        </authorList>
    </citation>
    <scope>NUCLEOTIDE SEQUENCE [LARGE SCALE GENOMIC DNA]</scope>
    <source>
        <strain evidence="8">DSM 44728 / CIP 108903 / NRRL B-16338 / NBRC 102104 / LLR-40K-21</strain>
    </source>
</reference>
<dbReference type="Proteomes" id="UP000000844">
    <property type="component" value="Chromosome"/>
</dbReference>
<evidence type="ECO:0000313" key="8">
    <source>
        <dbReference type="Proteomes" id="UP000000844"/>
    </source>
</evidence>